<keyword evidence="3" id="KW-1185">Reference proteome</keyword>
<dbReference type="Proteomes" id="UP000248259">
    <property type="component" value="Unassembled WGS sequence"/>
</dbReference>
<evidence type="ECO:0000313" key="2">
    <source>
        <dbReference type="EMBL" id="PZA14514.1"/>
    </source>
</evidence>
<dbReference type="Pfam" id="PF12118">
    <property type="entry name" value="SprA-related"/>
    <property type="match status" value="1"/>
</dbReference>
<reference evidence="2 3" key="1">
    <citation type="submission" date="2018-06" db="EMBL/GenBank/DDBJ databases">
        <title>Azoarcus communis strain SWub3 genome.</title>
        <authorList>
            <person name="Zorraquino Salvo V."/>
            <person name="Toubiana D."/>
            <person name="Blumwald E."/>
        </authorList>
    </citation>
    <scope>NUCLEOTIDE SEQUENCE [LARGE SCALE GENOMIC DNA]</scope>
    <source>
        <strain evidence="2 3">SWub3</strain>
    </source>
</reference>
<dbReference type="AlphaFoldDB" id="A0A323UPU8"/>
<accession>A0A323UPU8</accession>
<comment type="caution">
    <text evidence="2">The sequence shown here is derived from an EMBL/GenBank/DDBJ whole genome shotgun (WGS) entry which is preliminary data.</text>
</comment>
<evidence type="ECO:0000313" key="3">
    <source>
        <dbReference type="Proteomes" id="UP000248259"/>
    </source>
</evidence>
<dbReference type="EMBL" id="QKOE01000029">
    <property type="protein sequence ID" value="PZA14514.1"/>
    <property type="molecule type" value="Genomic_DNA"/>
</dbReference>
<dbReference type="OrthoDB" id="9812722at2"/>
<organism evidence="2 3">
    <name type="scientific">Parazoarcus communis SWub3 = DSM 12120</name>
    <dbReference type="NCBI Taxonomy" id="1121029"/>
    <lineage>
        <taxon>Bacteria</taxon>
        <taxon>Pseudomonadati</taxon>
        <taxon>Pseudomonadota</taxon>
        <taxon>Betaproteobacteria</taxon>
        <taxon>Rhodocyclales</taxon>
        <taxon>Zoogloeaceae</taxon>
        <taxon>Parazoarcus</taxon>
    </lineage>
</organism>
<dbReference type="InterPro" id="IPR021973">
    <property type="entry name" value="SprA-related"/>
</dbReference>
<name>A0A323UPU8_9RHOO</name>
<feature type="compositionally biased region" description="Polar residues" evidence="1">
    <location>
        <begin position="1"/>
        <end position="19"/>
    </location>
</feature>
<evidence type="ECO:0000256" key="1">
    <source>
        <dbReference type="SAM" id="MobiDB-lite"/>
    </source>
</evidence>
<dbReference type="RefSeq" id="WP_110529775.1">
    <property type="nucleotide sequence ID" value="NZ_QKOE01000029.1"/>
</dbReference>
<gene>
    <name evidence="2" type="ORF">DNK49_21515</name>
</gene>
<sequence length="179" mass="19159">MSISGINTSNTAYIPTSMSAGEGRGTRSTAANEELSAGDQRVLERLKQRDREVRAHEQAHVSVGGSLILSGPNYTYQTGPDKRPYAIGGEVTIDTSPARTAEETLVKADHIRRTALAPADPSPQDRQVAAKADSMASEARLEINAERNGEPDNRASPLQALFDRINDLPPAGGMIDTYA</sequence>
<protein>
    <recommendedName>
        <fullName evidence="4">Catalase</fullName>
    </recommendedName>
</protein>
<proteinExistence type="predicted"/>
<evidence type="ECO:0008006" key="4">
    <source>
        <dbReference type="Google" id="ProtNLM"/>
    </source>
</evidence>
<feature type="region of interest" description="Disordered" evidence="1">
    <location>
        <begin position="1"/>
        <end position="33"/>
    </location>
</feature>